<dbReference type="AlphaFoldDB" id="A0A0E9R399"/>
<name>A0A0E9R399_ANGAN</name>
<evidence type="ECO:0000313" key="2">
    <source>
        <dbReference type="EMBL" id="JAH22945.1"/>
    </source>
</evidence>
<dbReference type="EMBL" id="GBXM01085632">
    <property type="protein sequence ID" value="JAH22945.1"/>
    <property type="molecule type" value="Transcribed_RNA"/>
</dbReference>
<accession>A0A0E9R399</accession>
<sequence>MFSTNISYSSPCSFSLGHFPAAQRPSPPLPPPLPPPPPALRPFPWSPHGSGWRVPFHPLHRTQ</sequence>
<reference evidence="2" key="2">
    <citation type="journal article" date="2015" name="Fish Shellfish Immunol.">
        <title>Early steps in the European eel (Anguilla anguilla)-Vibrio vulnificus interaction in the gills: Role of the RtxA13 toxin.</title>
        <authorList>
            <person name="Callol A."/>
            <person name="Pajuelo D."/>
            <person name="Ebbesson L."/>
            <person name="Teles M."/>
            <person name="MacKenzie S."/>
            <person name="Amaro C."/>
        </authorList>
    </citation>
    <scope>NUCLEOTIDE SEQUENCE</scope>
</reference>
<feature type="region of interest" description="Disordered" evidence="1">
    <location>
        <begin position="19"/>
        <end position="44"/>
    </location>
</feature>
<reference evidence="2" key="1">
    <citation type="submission" date="2014-11" db="EMBL/GenBank/DDBJ databases">
        <authorList>
            <person name="Amaro Gonzalez C."/>
        </authorList>
    </citation>
    <scope>NUCLEOTIDE SEQUENCE</scope>
</reference>
<evidence type="ECO:0000256" key="1">
    <source>
        <dbReference type="SAM" id="MobiDB-lite"/>
    </source>
</evidence>
<proteinExistence type="predicted"/>
<organism evidence="2">
    <name type="scientific">Anguilla anguilla</name>
    <name type="common">European freshwater eel</name>
    <name type="synonym">Muraena anguilla</name>
    <dbReference type="NCBI Taxonomy" id="7936"/>
    <lineage>
        <taxon>Eukaryota</taxon>
        <taxon>Metazoa</taxon>
        <taxon>Chordata</taxon>
        <taxon>Craniata</taxon>
        <taxon>Vertebrata</taxon>
        <taxon>Euteleostomi</taxon>
        <taxon>Actinopterygii</taxon>
        <taxon>Neopterygii</taxon>
        <taxon>Teleostei</taxon>
        <taxon>Anguilliformes</taxon>
        <taxon>Anguillidae</taxon>
        <taxon>Anguilla</taxon>
    </lineage>
</organism>
<protein>
    <submittedName>
        <fullName evidence="2">Uncharacterized protein</fullName>
    </submittedName>
</protein>
<feature type="compositionally biased region" description="Pro residues" evidence="1">
    <location>
        <begin position="25"/>
        <end position="44"/>
    </location>
</feature>